<dbReference type="EMBL" id="BSOA01000003">
    <property type="protein sequence ID" value="GLQ86778.1"/>
    <property type="molecule type" value="Genomic_DNA"/>
</dbReference>
<feature type="domain" description="Cyclic di-GMP receptor atypical PilZ" evidence="1">
    <location>
        <begin position="48"/>
        <end position="183"/>
    </location>
</feature>
<name>A0ABQ5X5E6_9GAMM</name>
<dbReference type="Proteomes" id="UP001156627">
    <property type="component" value="Unassembled WGS sequence"/>
</dbReference>
<protein>
    <recommendedName>
        <fullName evidence="1">Cyclic di-GMP receptor atypical PilZ domain-containing protein</fullName>
    </recommendedName>
</protein>
<dbReference type="Pfam" id="PF16823">
    <property type="entry name" value="tPilZ"/>
    <property type="match status" value="1"/>
</dbReference>
<keyword evidence="3" id="KW-1185">Reference proteome</keyword>
<proteinExistence type="predicted"/>
<gene>
    <name evidence="2" type="ORF">GCM10007898_03440</name>
</gene>
<reference evidence="3" key="1">
    <citation type="journal article" date="2019" name="Int. J. Syst. Evol. Microbiol.">
        <title>The Global Catalogue of Microorganisms (GCM) 10K type strain sequencing project: providing services to taxonomists for standard genome sequencing and annotation.</title>
        <authorList>
            <consortium name="The Broad Institute Genomics Platform"/>
            <consortium name="The Broad Institute Genome Sequencing Center for Infectious Disease"/>
            <person name="Wu L."/>
            <person name="Ma J."/>
        </authorList>
    </citation>
    <scope>NUCLEOTIDE SEQUENCE [LARGE SCALE GENOMIC DNA]</scope>
    <source>
        <strain evidence="3">NBRC 111981</strain>
    </source>
</reference>
<sequence>MQFTQTEEKWQAFSERVTYEGHVHLAIEPFEPTPEDIARLNERNLNVLRSLASLDERKADNPKDDDDPLMQELQRMDSKLNVLLDIVDRLLLPATLLPPRQAVSFNAVGLVVPESLLPPDRGLLVRLHFDGCRALPLELPVARGKTLAGDNVFLFFQDLSEVVEDGLERFVFCHHRRKVASARLTGASETVLGSKHRM</sequence>
<evidence type="ECO:0000259" key="1">
    <source>
        <dbReference type="Pfam" id="PF16823"/>
    </source>
</evidence>
<organism evidence="2 3">
    <name type="scientific">Dyella flagellata</name>
    <dbReference type="NCBI Taxonomy" id="1867833"/>
    <lineage>
        <taxon>Bacteria</taxon>
        <taxon>Pseudomonadati</taxon>
        <taxon>Pseudomonadota</taxon>
        <taxon>Gammaproteobacteria</taxon>
        <taxon>Lysobacterales</taxon>
        <taxon>Rhodanobacteraceae</taxon>
        <taxon>Dyella</taxon>
    </lineage>
</organism>
<evidence type="ECO:0000313" key="3">
    <source>
        <dbReference type="Proteomes" id="UP001156627"/>
    </source>
</evidence>
<accession>A0ABQ5X5E6</accession>
<dbReference type="InterPro" id="IPR031800">
    <property type="entry name" value="PilZ_atypical"/>
</dbReference>
<comment type="caution">
    <text evidence="2">The sequence shown here is derived from an EMBL/GenBank/DDBJ whole genome shotgun (WGS) entry which is preliminary data.</text>
</comment>
<dbReference type="RefSeq" id="WP_284330194.1">
    <property type="nucleotide sequence ID" value="NZ_BSOA01000003.1"/>
</dbReference>
<evidence type="ECO:0000313" key="2">
    <source>
        <dbReference type="EMBL" id="GLQ86778.1"/>
    </source>
</evidence>